<reference evidence="3 4" key="1">
    <citation type="submission" date="2017-07" db="EMBL/GenBank/DDBJ databases">
        <title>Draft whole genome sequences of clinical Proprionibacteriaceae strains.</title>
        <authorList>
            <person name="Bernier A.-M."/>
            <person name="Bernard K."/>
            <person name="Domingo M.-C."/>
        </authorList>
    </citation>
    <scope>NUCLEOTIDE SEQUENCE [LARGE SCALE GENOMIC DNA]</scope>
    <source>
        <strain evidence="3 4">NML 150081</strain>
    </source>
</reference>
<feature type="domain" description="Flavin reductase like" evidence="2">
    <location>
        <begin position="39"/>
        <end position="183"/>
    </location>
</feature>
<accession>A0A255EX09</accession>
<comment type="caution">
    <text evidence="3">The sequence shown here is derived from an EMBL/GenBank/DDBJ whole genome shotgun (WGS) entry which is preliminary data.</text>
</comment>
<dbReference type="PANTHER" id="PTHR30466:SF1">
    <property type="entry name" value="FMN REDUCTASE (NADH) RUTF"/>
    <property type="match status" value="1"/>
</dbReference>
<proteinExistence type="predicted"/>
<dbReference type="AlphaFoldDB" id="A0A255EX09"/>
<dbReference type="GO" id="GO:0042602">
    <property type="term" value="F:riboflavin reductase (NADPH) activity"/>
    <property type="evidence" value="ECO:0007669"/>
    <property type="project" value="TreeGrafter"/>
</dbReference>
<dbReference type="Proteomes" id="UP000216300">
    <property type="component" value="Unassembled WGS sequence"/>
</dbReference>
<dbReference type="EMBL" id="NMVJ01000001">
    <property type="protein sequence ID" value="OYN92663.1"/>
    <property type="molecule type" value="Genomic_DNA"/>
</dbReference>
<dbReference type="Pfam" id="PF01613">
    <property type="entry name" value="Flavin_Reduct"/>
    <property type="match status" value="1"/>
</dbReference>
<dbReference type="InterPro" id="IPR002563">
    <property type="entry name" value="Flavin_Rdtase-like_dom"/>
</dbReference>
<protein>
    <submittedName>
        <fullName evidence="3">Flavin reductase</fullName>
    </submittedName>
</protein>
<dbReference type="PANTHER" id="PTHR30466">
    <property type="entry name" value="FLAVIN REDUCTASE"/>
    <property type="match status" value="1"/>
</dbReference>
<dbReference type="GO" id="GO:0006208">
    <property type="term" value="P:pyrimidine nucleobase catabolic process"/>
    <property type="evidence" value="ECO:0007669"/>
    <property type="project" value="TreeGrafter"/>
</dbReference>
<dbReference type="Gene3D" id="2.30.110.10">
    <property type="entry name" value="Electron Transport, Fmn-binding Protein, Chain A"/>
    <property type="match status" value="1"/>
</dbReference>
<keyword evidence="1" id="KW-0560">Oxidoreductase</keyword>
<keyword evidence="4" id="KW-1185">Reference proteome</keyword>
<evidence type="ECO:0000256" key="1">
    <source>
        <dbReference type="ARBA" id="ARBA00023002"/>
    </source>
</evidence>
<dbReference type="OrthoDB" id="9792858at2"/>
<gene>
    <name evidence="3" type="ORF">CGZ91_04120</name>
</gene>
<dbReference type="InterPro" id="IPR050268">
    <property type="entry name" value="NADH-dep_flavin_reductase"/>
</dbReference>
<dbReference type="GO" id="GO:0010181">
    <property type="term" value="F:FMN binding"/>
    <property type="evidence" value="ECO:0007669"/>
    <property type="project" value="InterPro"/>
</dbReference>
<evidence type="ECO:0000313" key="4">
    <source>
        <dbReference type="Proteomes" id="UP000216300"/>
    </source>
</evidence>
<evidence type="ECO:0000313" key="3">
    <source>
        <dbReference type="EMBL" id="OYN92663.1"/>
    </source>
</evidence>
<sequence>MMIAVACRPPTPGRDCMSNSIAADQIDQAAPALDLRPVFRQAASSAWVVTATGDAGPVGFTAISVNSVSMDPPIVSFNVSGGSSSLATLGRTRRVAIHLLDRQQEPTARRFAGPRQQRFVDDGSWGYAADGLPCLAGVSARLTADISDLVPAGDSFVVLAEVSAARHAPNSGPLVHHAGSYRA</sequence>
<dbReference type="SMART" id="SM00903">
    <property type="entry name" value="Flavin_Reduct"/>
    <property type="match status" value="1"/>
</dbReference>
<dbReference type="SUPFAM" id="SSF50475">
    <property type="entry name" value="FMN-binding split barrel"/>
    <property type="match status" value="1"/>
</dbReference>
<organism evidence="3 4">
    <name type="scientific">Parenemella sanctibonifatiensis</name>
    <dbReference type="NCBI Taxonomy" id="2016505"/>
    <lineage>
        <taxon>Bacteria</taxon>
        <taxon>Bacillati</taxon>
        <taxon>Actinomycetota</taxon>
        <taxon>Actinomycetes</taxon>
        <taxon>Propionibacteriales</taxon>
        <taxon>Propionibacteriaceae</taxon>
        <taxon>Parenemella</taxon>
    </lineage>
</organism>
<dbReference type="InterPro" id="IPR012349">
    <property type="entry name" value="Split_barrel_FMN-bd"/>
</dbReference>
<name>A0A255EX09_9ACTN</name>
<evidence type="ECO:0000259" key="2">
    <source>
        <dbReference type="SMART" id="SM00903"/>
    </source>
</evidence>